<evidence type="ECO:0000313" key="8">
    <source>
        <dbReference type="Proteomes" id="UP000009170"/>
    </source>
</evidence>
<dbReference type="STRING" id="70448.A0A096PBK6"/>
<feature type="region of interest" description="Disordered" evidence="5">
    <location>
        <begin position="438"/>
        <end position="470"/>
    </location>
</feature>
<feature type="domain" description="Plus3" evidence="6">
    <location>
        <begin position="165"/>
        <end position="305"/>
    </location>
</feature>
<dbReference type="Pfam" id="PF03126">
    <property type="entry name" value="Plus-3"/>
    <property type="match status" value="1"/>
</dbReference>
<dbReference type="GO" id="GO:1990269">
    <property type="term" value="F:RNA polymerase II C-terminal domain phosphoserine binding"/>
    <property type="evidence" value="ECO:0007669"/>
    <property type="project" value="TreeGrafter"/>
</dbReference>
<dbReference type="InterPro" id="IPR004343">
    <property type="entry name" value="Plus-3_dom"/>
</dbReference>
<dbReference type="InParanoid" id="A0A096PBK6"/>
<evidence type="ECO:0000256" key="1">
    <source>
        <dbReference type="ARBA" id="ARBA00004123"/>
    </source>
</evidence>
<feature type="compositionally biased region" description="Low complexity" evidence="5">
    <location>
        <begin position="454"/>
        <end position="464"/>
    </location>
</feature>
<dbReference type="GO" id="GO:0003677">
    <property type="term" value="F:DNA binding"/>
    <property type="evidence" value="ECO:0007669"/>
    <property type="project" value="InterPro"/>
</dbReference>
<reference evidence="7 8" key="2">
    <citation type="journal article" date="2014" name="BMC Genomics">
        <title>An improved genome of the model marine alga Ostreococcus tauri unfolds by assessing Illumina de novo assemblies.</title>
        <authorList>
            <person name="Blanc-Mathieu R."/>
            <person name="Verhelst B."/>
            <person name="Derelle E."/>
            <person name="Rombauts S."/>
            <person name="Bouget F.Y."/>
            <person name="Carre I."/>
            <person name="Chateau A."/>
            <person name="Eyre-Walker A."/>
            <person name="Grimsley N."/>
            <person name="Moreau H."/>
            <person name="Piegu B."/>
            <person name="Rivals E."/>
            <person name="Schackwitz W."/>
            <person name="Van de Peer Y."/>
            <person name="Piganeau G."/>
        </authorList>
    </citation>
    <scope>NUCLEOTIDE SEQUENCE [LARGE SCALE GENOMIC DNA]</scope>
    <source>
        <strain evidence="8">OTTH 0595 / CCAP 157/2 / RCC745</strain>
    </source>
</reference>
<dbReference type="PANTHER" id="PTHR13115">
    <property type="entry name" value="RNA POLYMERASE-ASSOCIATED PROTEIN RTF1 HOMOLOG"/>
    <property type="match status" value="1"/>
</dbReference>
<evidence type="ECO:0000256" key="3">
    <source>
        <dbReference type="ARBA" id="ARBA00023163"/>
    </source>
</evidence>
<dbReference type="SMART" id="SM00719">
    <property type="entry name" value="Plus3"/>
    <property type="match status" value="1"/>
</dbReference>
<dbReference type="KEGG" id="ota:OT_ostta14g00320"/>
<organism evidence="7 8">
    <name type="scientific">Ostreococcus tauri</name>
    <name type="common">Marine green alga</name>
    <dbReference type="NCBI Taxonomy" id="70448"/>
    <lineage>
        <taxon>Eukaryota</taxon>
        <taxon>Viridiplantae</taxon>
        <taxon>Chlorophyta</taxon>
        <taxon>Mamiellophyceae</taxon>
        <taxon>Mamiellales</taxon>
        <taxon>Bathycoccaceae</taxon>
        <taxon>Ostreococcus</taxon>
    </lineage>
</organism>
<keyword evidence="2" id="KW-0805">Transcription regulation</keyword>
<sequence>MANGDDEDVDDVDVVAYDPNDPHGDGLDDDLMGDEDDRARLRAMTELERETMMLERSERRRAIESRRRIMEMAARSKRSVSDQRTGARTALEKLAEERSRRERKRRVFGDDSEEDDAEAAAEYYSDDDARVGDGKMVTKKPKRGGASEVVVDEDDDFDSSTKNQPATKAEIESITIRRHQLESWISEPFFESAVVGCLTRVGIGLNKHGENVYRLVEISGVAEGKYKQYSLKPYAYVKDKPPTNVWLVLKWGQSEKTFRISEISNSATQDNEWSQWVAHCRDAGCKPITSEDVQKALENLREAQNYRYTTDDVTKILAQKRERLGGVRHNLLFEKEQIRTAIAHAEAEDDFAKAEELRGRLEEIDREVKARLEQRSGSTQDALANINRKNEIQNSEKLSKRASEQVARLKKGLANTGEGDPFSRRPTRLTTYWDMGVKEDGAEGTTKGDEKEQQAAAAASTATNAEDDEDHDDIFLTAGQSAGAAEKELCDVLQQAHRETSLAIDLRRLDAPSEADTFREKSTRGILRRGAALLKSSYDAARAAKLAATPTSRAFTVQEYLAEFA</sequence>
<keyword evidence="3" id="KW-0804">Transcription</keyword>
<feature type="region of interest" description="Disordered" evidence="5">
    <location>
        <begin position="72"/>
        <end position="169"/>
    </location>
</feature>
<comment type="caution">
    <text evidence="7">The sequence shown here is derived from an EMBL/GenBank/DDBJ whole genome shotgun (WGS) entry which is preliminary data.</text>
</comment>
<dbReference type="InterPro" id="IPR036128">
    <property type="entry name" value="Plus3-like_sf"/>
</dbReference>
<gene>
    <name evidence="7" type="ORF">OT_ostta14g00320</name>
</gene>
<dbReference type="OrthoDB" id="166375at2759"/>
<keyword evidence="8" id="KW-1185">Reference proteome</keyword>
<feature type="compositionally biased region" description="Basic and acidic residues" evidence="5">
    <location>
        <begin position="90"/>
        <end position="100"/>
    </location>
</feature>
<protein>
    <submittedName>
        <fullName evidence="7">Plus-3</fullName>
    </submittedName>
</protein>
<feature type="compositionally biased region" description="Acidic residues" evidence="5">
    <location>
        <begin position="1"/>
        <end position="13"/>
    </location>
</feature>
<evidence type="ECO:0000313" key="7">
    <source>
        <dbReference type="EMBL" id="CEG01964.1"/>
    </source>
</evidence>
<evidence type="ECO:0000259" key="6">
    <source>
        <dbReference type="PROSITE" id="PS51360"/>
    </source>
</evidence>
<dbReference type="GO" id="GO:0016593">
    <property type="term" value="C:Cdc73/Paf1 complex"/>
    <property type="evidence" value="ECO:0007669"/>
    <property type="project" value="TreeGrafter"/>
</dbReference>
<dbReference type="AlphaFoldDB" id="A0A096PBK6"/>
<dbReference type="PROSITE" id="PS51360">
    <property type="entry name" value="PLUS3"/>
    <property type="match status" value="1"/>
</dbReference>
<accession>A0A096PBK6</accession>
<feature type="compositionally biased region" description="Basic and acidic residues" evidence="5">
    <location>
        <begin position="438"/>
        <end position="453"/>
    </location>
</feature>
<dbReference type="PANTHER" id="PTHR13115:SF8">
    <property type="entry name" value="RNA POLYMERASE-ASSOCIATED PROTEIN RTF1 HOMOLOG"/>
    <property type="match status" value="1"/>
</dbReference>
<keyword evidence="4" id="KW-0539">Nucleus</keyword>
<evidence type="ECO:0000256" key="4">
    <source>
        <dbReference type="ARBA" id="ARBA00023242"/>
    </source>
</evidence>
<proteinExistence type="predicted"/>
<feature type="region of interest" description="Disordered" evidence="5">
    <location>
        <begin position="373"/>
        <end position="402"/>
    </location>
</feature>
<comment type="subcellular location">
    <subcellularLocation>
        <location evidence="1">Nucleus</location>
    </subcellularLocation>
</comment>
<feature type="compositionally biased region" description="Acidic residues" evidence="5">
    <location>
        <begin position="110"/>
        <end position="119"/>
    </location>
</feature>
<reference evidence="8" key="1">
    <citation type="journal article" date="2006" name="Proc. Natl. Acad. Sci. U.S.A.">
        <title>Genome analysis of the smallest free-living eukaryote Ostreococcus tauri unveils many unique features.</title>
        <authorList>
            <person name="Derelle E."/>
            <person name="Ferraz C."/>
            <person name="Rombauts S."/>
            <person name="Rouze P."/>
            <person name="Worden A.Z."/>
            <person name="Robbens S."/>
            <person name="Partensky F."/>
            <person name="Degroeve S."/>
            <person name="Echeynie S."/>
            <person name="Cooke R."/>
            <person name="Saeys Y."/>
            <person name="Wuyts J."/>
            <person name="Jabbari K."/>
            <person name="Bowler C."/>
            <person name="Panaud O."/>
            <person name="Piegu B."/>
            <person name="Ball S.G."/>
            <person name="Ral J.-P."/>
            <person name="Bouget F.-Y."/>
            <person name="Piganeau G."/>
            <person name="De Baets B."/>
            <person name="Picard A."/>
            <person name="Delseny M."/>
            <person name="Demaille J."/>
            <person name="Van de Peer Y."/>
            <person name="Moreau H."/>
        </authorList>
    </citation>
    <scope>NUCLEOTIDE SEQUENCE [LARGE SCALE GENOMIC DNA]</scope>
    <source>
        <strain evidence="8">OTTH 0595 / CCAP 157/2 / RCC745</strain>
    </source>
</reference>
<dbReference type="Proteomes" id="UP000009170">
    <property type="component" value="Unassembled WGS sequence"/>
</dbReference>
<dbReference type="RefSeq" id="XP_003082833.2">
    <property type="nucleotide sequence ID" value="XM_003082785.2"/>
</dbReference>
<dbReference type="EMBL" id="CAID01000014">
    <property type="protein sequence ID" value="CEG01964.1"/>
    <property type="molecule type" value="Genomic_DNA"/>
</dbReference>
<evidence type="ECO:0000256" key="5">
    <source>
        <dbReference type="SAM" id="MobiDB-lite"/>
    </source>
</evidence>
<dbReference type="Gene3D" id="3.90.70.200">
    <property type="entry name" value="Plus-3 domain"/>
    <property type="match status" value="1"/>
</dbReference>
<feature type="region of interest" description="Disordered" evidence="5">
    <location>
        <begin position="1"/>
        <end position="35"/>
    </location>
</feature>
<dbReference type="FunCoup" id="A0A096PBK6">
    <property type="interactions" value="1751"/>
</dbReference>
<dbReference type="SUPFAM" id="SSF159042">
    <property type="entry name" value="Plus3-like"/>
    <property type="match status" value="1"/>
</dbReference>
<name>A0A096PBK6_OSTTA</name>
<evidence type="ECO:0000256" key="2">
    <source>
        <dbReference type="ARBA" id="ARBA00023015"/>
    </source>
</evidence>
<dbReference type="GeneID" id="9837829"/>